<dbReference type="InterPro" id="IPR012338">
    <property type="entry name" value="Beta-lactam/transpept-like"/>
</dbReference>
<dbReference type="OrthoDB" id="5946976at2759"/>
<dbReference type="InterPro" id="IPR001466">
    <property type="entry name" value="Beta-lactam-related"/>
</dbReference>
<dbReference type="GO" id="GO:0004553">
    <property type="term" value="F:hydrolase activity, hydrolyzing O-glycosyl compounds"/>
    <property type="evidence" value="ECO:0007669"/>
    <property type="project" value="InterPro"/>
</dbReference>
<evidence type="ECO:0000259" key="3">
    <source>
        <dbReference type="Pfam" id="PF00144"/>
    </source>
</evidence>
<evidence type="ECO:0000256" key="1">
    <source>
        <dbReference type="SAM" id="MobiDB-lite"/>
    </source>
</evidence>
<organism evidence="6 7">
    <name type="scientific">Halteria grandinella</name>
    <dbReference type="NCBI Taxonomy" id="5974"/>
    <lineage>
        <taxon>Eukaryota</taxon>
        <taxon>Sar</taxon>
        <taxon>Alveolata</taxon>
        <taxon>Ciliophora</taxon>
        <taxon>Intramacronucleata</taxon>
        <taxon>Spirotrichea</taxon>
        <taxon>Stichotrichia</taxon>
        <taxon>Sporadotrichida</taxon>
        <taxon>Halteriidae</taxon>
        <taxon>Halteria</taxon>
    </lineage>
</organism>
<feature type="chain" id="PRO_5035176108" evidence="2">
    <location>
        <begin position="33"/>
        <end position="767"/>
    </location>
</feature>
<protein>
    <submittedName>
        <fullName evidence="6">Uncharacterized protein</fullName>
    </submittedName>
</protein>
<proteinExistence type="predicted"/>
<dbReference type="GO" id="GO:0030246">
    <property type="term" value="F:carbohydrate binding"/>
    <property type="evidence" value="ECO:0007669"/>
    <property type="project" value="InterPro"/>
</dbReference>
<comment type="caution">
    <text evidence="6">The sequence shown here is derived from an EMBL/GenBank/DDBJ whole genome shotgun (WGS) entry which is preliminary data.</text>
</comment>
<dbReference type="Proteomes" id="UP000785679">
    <property type="component" value="Unassembled WGS sequence"/>
</dbReference>
<name>A0A8J8NAQ3_HALGN</name>
<keyword evidence="2" id="KW-0732">Signal</keyword>
<keyword evidence="7" id="KW-1185">Reference proteome</keyword>
<evidence type="ECO:0000256" key="2">
    <source>
        <dbReference type="SAM" id="SignalP"/>
    </source>
</evidence>
<dbReference type="InterPro" id="IPR050789">
    <property type="entry name" value="Diverse_Enzym_Activities"/>
</dbReference>
<dbReference type="SUPFAM" id="SSF49344">
    <property type="entry name" value="CBD9-like"/>
    <property type="match status" value="1"/>
</dbReference>
<evidence type="ECO:0000313" key="7">
    <source>
        <dbReference type="Proteomes" id="UP000785679"/>
    </source>
</evidence>
<evidence type="ECO:0000259" key="5">
    <source>
        <dbReference type="Pfam" id="PF11954"/>
    </source>
</evidence>
<dbReference type="PANTHER" id="PTHR43283">
    <property type="entry name" value="BETA-LACTAMASE-RELATED"/>
    <property type="match status" value="1"/>
</dbReference>
<sequence>MITNVFRTNWFTGGRIALVAALTVAVSDSAYGQNGSVGVAYPASGITIDGKLDDWPEGLQKYPIARIEDGDQPSGEADLKAHFRIAYHPDERVLYVAVEVRDDSSVLDGPGEPIWNAQDGCELFLDSNHATGGSHIVQHCRYGNQGRFVGPPEESPKSKTVAVVRSDDRIVYEWRVDLGGESKADRAIGFDISVADKDKDGSFSWAAWGSGTQKASVSGRCGEILLLSPGTRFGEITGKVEWEASSPSALPSRVRIQSTRSPSLWLGAVVDPNGAFKASNIPAGPYSIYAVDSSDLRVETKTHVDVLVEADRSTAADILRITPVPWPGLIGDEGVLKNAGALNTADFDRFMQAYVDYYKIPGLSVAVIKDSKVVHHRGFGVKNASTKEPVAADTVFEAASMTKPVFAYTVLRLVDRGVLKLDTPLYTYLPYEDIAYDDRYKLITARMALTHRTGFPNWRSGKLDIKFTPGTEVSYSGEGFVYLGKVVEHLTGKKLVDLCREEVFEPLGIANASLVYNNDDVARLTATGHDGTSPLPKSKDEQPNVAASLHISADQYAKFLIAVLQGKGLSESSAKEMLRPQVEVKDQPRSAWGLGISIDKSPIGTSYGHGGRNTGFTSQSIMFEKHGFGYVFLVNNDDARKINNVLNAYLIAGKAGLENTKPIHKAIQVAPGIFDAYVGRYQHGPGEILTITRDGDRLMAQATGNSKSELYPESETVFFLNPVADTTVTFVKDGKGKVTHIVVHDNGSDTKAKRLDSDPKTSEDRKD</sequence>
<feature type="domain" description="Peptidase S12 Pab87-related C-terminal" evidence="5">
    <location>
        <begin position="665"/>
        <end position="744"/>
    </location>
</feature>
<reference evidence="6" key="1">
    <citation type="submission" date="2019-06" db="EMBL/GenBank/DDBJ databases">
        <authorList>
            <person name="Zheng W."/>
        </authorList>
    </citation>
    <scope>NUCLEOTIDE SEQUENCE</scope>
    <source>
        <strain evidence="6">QDHG01</strain>
    </source>
</reference>
<dbReference type="InterPro" id="IPR021860">
    <property type="entry name" value="Peptidase_S12_Pab87-rel_C"/>
</dbReference>
<dbReference type="AlphaFoldDB" id="A0A8J8NAQ3"/>
<accession>A0A8J8NAQ3</accession>
<dbReference type="PANTHER" id="PTHR43283:SF18">
    <property type="match status" value="1"/>
</dbReference>
<feature type="region of interest" description="Disordered" evidence="1">
    <location>
        <begin position="525"/>
        <end position="544"/>
    </location>
</feature>
<feature type="domain" description="Beta-lactamase-related" evidence="3">
    <location>
        <begin position="347"/>
        <end position="638"/>
    </location>
</feature>
<feature type="signal peptide" evidence="2">
    <location>
        <begin position="1"/>
        <end position="32"/>
    </location>
</feature>
<dbReference type="InterPro" id="IPR010502">
    <property type="entry name" value="Carb-bd_dom_fam9"/>
</dbReference>
<feature type="domain" description="Carbohydrate-binding" evidence="4">
    <location>
        <begin position="48"/>
        <end position="210"/>
    </location>
</feature>
<dbReference type="Gene3D" id="3.40.710.10">
    <property type="entry name" value="DD-peptidase/beta-lactamase superfamily"/>
    <property type="match status" value="1"/>
</dbReference>
<dbReference type="GO" id="GO:0016052">
    <property type="term" value="P:carbohydrate catabolic process"/>
    <property type="evidence" value="ECO:0007669"/>
    <property type="project" value="InterPro"/>
</dbReference>
<dbReference type="Gene3D" id="2.60.40.1190">
    <property type="match status" value="1"/>
</dbReference>
<dbReference type="Pfam" id="PF06452">
    <property type="entry name" value="CBM9_1"/>
    <property type="match status" value="1"/>
</dbReference>
<dbReference type="Pfam" id="PF00144">
    <property type="entry name" value="Beta-lactamase"/>
    <property type="match status" value="1"/>
</dbReference>
<gene>
    <name evidence="6" type="ORF">FGO68_gene8769</name>
</gene>
<dbReference type="SUPFAM" id="SSF56601">
    <property type="entry name" value="beta-lactamase/transpeptidase-like"/>
    <property type="match status" value="1"/>
</dbReference>
<dbReference type="Pfam" id="PF11954">
    <property type="entry name" value="DUF3471"/>
    <property type="match status" value="1"/>
</dbReference>
<evidence type="ECO:0000259" key="4">
    <source>
        <dbReference type="Pfam" id="PF06452"/>
    </source>
</evidence>
<dbReference type="EMBL" id="RRYP01029757">
    <property type="protein sequence ID" value="TNV71542.1"/>
    <property type="molecule type" value="Genomic_DNA"/>
</dbReference>
<evidence type="ECO:0000313" key="6">
    <source>
        <dbReference type="EMBL" id="TNV71542.1"/>
    </source>
</evidence>